<dbReference type="InterPro" id="IPR043128">
    <property type="entry name" value="Rev_trsase/Diguanyl_cyclase"/>
</dbReference>
<comment type="caution">
    <text evidence="2">The sequence shown here is derived from an EMBL/GenBank/DDBJ whole genome shotgun (WGS) entry which is preliminary data.</text>
</comment>
<dbReference type="PANTHER" id="PTHR37984:SF5">
    <property type="entry name" value="PROTEIN NYNRIN-LIKE"/>
    <property type="match status" value="1"/>
</dbReference>
<sequence>MSNRDGMRCDLMKIKPIIDYPIHRSFKDVQKFMGLANYCQRFIQGLAEISRPLHSIEIQKECFDFNEECSKAFHKVNNVHKIHQFWLILILLLNLSFTVMQVTKQWVQYWSRNNIKRFPFPSPPYTSSSNGQAERFYPTFKSSINKQMIDGTDLDEAVFEFLLMYRSTQLDGKLTLFE</sequence>
<dbReference type="SUPFAM" id="SSF53098">
    <property type="entry name" value="Ribonuclease H-like"/>
    <property type="match status" value="1"/>
</dbReference>
<dbReference type="OrthoDB" id="8052860at2759"/>
<evidence type="ECO:0008006" key="4">
    <source>
        <dbReference type="Google" id="ProtNLM"/>
    </source>
</evidence>
<keyword evidence="1" id="KW-1133">Transmembrane helix</keyword>
<reference evidence="2 3" key="1">
    <citation type="journal article" date="2014" name="Genome Biol. Evol.">
        <title>The genome of the myxosporean Thelohanellus kitauei shows adaptations to nutrient acquisition within its fish host.</title>
        <authorList>
            <person name="Yang Y."/>
            <person name="Xiong J."/>
            <person name="Zhou Z."/>
            <person name="Huo F."/>
            <person name="Miao W."/>
            <person name="Ran C."/>
            <person name="Liu Y."/>
            <person name="Zhang J."/>
            <person name="Feng J."/>
            <person name="Wang M."/>
            <person name="Wang M."/>
            <person name="Wang L."/>
            <person name="Yao B."/>
        </authorList>
    </citation>
    <scope>NUCLEOTIDE SEQUENCE [LARGE SCALE GENOMIC DNA]</scope>
    <source>
        <strain evidence="2">Wuqing</strain>
    </source>
</reference>
<dbReference type="InterPro" id="IPR050951">
    <property type="entry name" value="Retrovirus_Pol_polyprotein"/>
</dbReference>
<evidence type="ECO:0000313" key="3">
    <source>
        <dbReference type="Proteomes" id="UP000031668"/>
    </source>
</evidence>
<dbReference type="Proteomes" id="UP000031668">
    <property type="component" value="Unassembled WGS sequence"/>
</dbReference>
<evidence type="ECO:0000256" key="1">
    <source>
        <dbReference type="SAM" id="Phobius"/>
    </source>
</evidence>
<feature type="transmembrane region" description="Helical" evidence="1">
    <location>
        <begin position="85"/>
        <end position="107"/>
    </location>
</feature>
<dbReference type="GO" id="GO:0003676">
    <property type="term" value="F:nucleic acid binding"/>
    <property type="evidence" value="ECO:0007669"/>
    <property type="project" value="InterPro"/>
</dbReference>
<protein>
    <recommendedName>
        <fullName evidence="4">Integrase catalytic domain-containing protein</fullName>
    </recommendedName>
</protein>
<dbReference type="AlphaFoldDB" id="A0A0C2JJE8"/>
<accession>A0A0C2JJE8</accession>
<dbReference type="Gene3D" id="3.30.420.10">
    <property type="entry name" value="Ribonuclease H-like superfamily/Ribonuclease H"/>
    <property type="match status" value="1"/>
</dbReference>
<dbReference type="InterPro" id="IPR036397">
    <property type="entry name" value="RNaseH_sf"/>
</dbReference>
<name>A0A0C2JJE8_THEKT</name>
<dbReference type="Gene3D" id="3.30.70.270">
    <property type="match status" value="1"/>
</dbReference>
<dbReference type="SUPFAM" id="SSF56672">
    <property type="entry name" value="DNA/RNA polymerases"/>
    <property type="match status" value="1"/>
</dbReference>
<keyword evidence="3" id="KW-1185">Reference proteome</keyword>
<evidence type="ECO:0000313" key="2">
    <source>
        <dbReference type="EMBL" id="KII69518.1"/>
    </source>
</evidence>
<dbReference type="EMBL" id="JWZT01002390">
    <property type="protein sequence ID" value="KII69518.1"/>
    <property type="molecule type" value="Genomic_DNA"/>
</dbReference>
<dbReference type="PANTHER" id="PTHR37984">
    <property type="entry name" value="PROTEIN CBG26694"/>
    <property type="match status" value="1"/>
</dbReference>
<dbReference type="GO" id="GO:0006259">
    <property type="term" value="P:DNA metabolic process"/>
    <property type="evidence" value="ECO:0007669"/>
    <property type="project" value="UniProtKB-ARBA"/>
</dbReference>
<keyword evidence="1" id="KW-0812">Transmembrane</keyword>
<dbReference type="OMA" id="IEYPIPR"/>
<keyword evidence="1" id="KW-0472">Membrane</keyword>
<organism evidence="2 3">
    <name type="scientific">Thelohanellus kitauei</name>
    <name type="common">Myxosporean</name>
    <dbReference type="NCBI Taxonomy" id="669202"/>
    <lineage>
        <taxon>Eukaryota</taxon>
        <taxon>Metazoa</taxon>
        <taxon>Cnidaria</taxon>
        <taxon>Myxozoa</taxon>
        <taxon>Myxosporea</taxon>
        <taxon>Bivalvulida</taxon>
        <taxon>Platysporina</taxon>
        <taxon>Myxobolidae</taxon>
        <taxon>Thelohanellus</taxon>
    </lineage>
</organism>
<dbReference type="InterPro" id="IPR043502">
    <property type="entry name" value="DNA/RNA_pol_sf"/>
</dbReference>
<dbReference type="InterPro" id="IPR012337">
    <property type="entry name" value="RNaseH-like_sf"/>
</dbReference>
<proteinExistence type="predicted"/>
<gene>
    <name evidence="2" type="ORF">RF11_14778</name>
</gene>